<dbReference type="RefSeq" id="WP_189638909.1">
    <property type="nucleotide sequence ID" value="NZ_BMZF01000001.1"/>
</dbReference>
<evidence type="ECO:0008006" key="5">
    <source>
        <dbReference type="Google" id="ProtNLM"/>
    </source>
</evidence>
<evidence type="ECO:0000313" key="4">
    <source>
        <dbReference type="Proteomes" id="UP000634455"/>
    </source>
</evidence>
<name>A0ABQ3CV54_9RHOB</name>
<organism evidence="3 4">
    <name type="scientific">Paramylibacter ulvae</name>
    <dbReference type="NCBI Taxonomy" id="1651968"/>
    <lineage>
        <taxon>Bacteria</taxon>
        <taxon>Pseudomonadati</taxon>
        <taxon>Pseudomonadota</taxon>
        <taxon>Alphaproteobacteria</taxon>
        <taxon>Rhodobacterales</taxon>
        <taxon>Paracoccaceae</taxon>
        <taxon>Paramylibacter</taxon>
    </lineage>
</organism>
<dbReference type="SUPFAM" id="SSF47729">
    <property type="entry name" value="IHF-like DNA-binding proteins"/>
    <property type="match status" value="1"/>
</dbReference>
<dbReference type="InterPro" id="IPR000119">
    <property type="entry name" value="Hist_DNA-bd"/>
</dbReference>
<comment type="similarity">
    <text evidence="1">Belongs to the bacterial histone-like protein family.</text>
</comment>
<evidence type="ECO:0000256" key="2">
    <source>
        <dbReference type="ARBA" id="ARBA00023125"/>
    </source>
</evidence>
<dbReference type="Gene3D" id="4.10.520.10">
    <property type="entry name" value="IHF-like DNA-binding proteins"/>
    <property type="match status" value="1"/>
</dbReference>
<proteinExistence type="inferred from homology"/>
<dbReference type="Pfam" id="PF00216">
    <property type="entry name" value="Bac_DNA_binding"/>
    <property type="match status" value="1"/>
</dbReference>
<reference evidence="4" key="1">
    <citation type="journal article" date="2019" name="Int. J. Syst. Evol. Microbiol.">
        <title>The Global Catalogue of Microorganisms (GCM) 10K type strain sequencing project: providing services to taxonomists for standard genome sequencing and annotation.</title>
        <authorList>
            <consortium name="The Broad Institute Genomics Platform"/>
            <consortium name="The Broad Institute Genome Sequencing Center for Infectious Disease"/>
            <person name="Wu L."/>
            <person name="Ma J."/>
        </authorList>
    </citation>
    <scope>NUCLEOTIDE SEQUENCE [LARGE SCALE GENOMIC DNA]</scope>
    <source>
        <strain evidence="4">KCTC 32465</strain>
    </source>
</reference>
<protein>
    <recommendedName>
        <fullName evidence="5">DNA-binding protein</fullName>
    </recommendedName>
</protein>
<gene>
    <name evidence="3" type="ORF">GCM10008927_04170</name>
</gene>
<accession>A0ABQ3CV54</accession>
<dbReference type="EMBL" id="BMZF01000001">
    <property type="protein sequence ID" value="GHA42813.1"/>
    <property type="molecule type" value="Genomic_DNA"/>
</dbReference>
<keyword evidence="2" id="KW-0238">DNA-binding</keyword>
<evidence type="ECO:0000313" key="3">
    <source>
        <dbReference type="EMBL" id="GHA42813.1"/>
    </source>
</evidence>
<evidence type="ECO:0000256" key="1">
    <source>
        <dbReference type="ARBA" id="ARBA00010529"/>
    </source>
</evidence>
<dbReference type="Proteomes" id="UP000634455">
    <property type="component" value="Unassembled WGS sequence"/>
</dbReference>
<dbReference type="InterPro" id="IPR010992">
    <property type="entry name" value="IHF-like_DNA-bd_dom_sf"/>
</dbReference>
<sequence length="95" mass="10849">MSLDSPEPVIIRKRDLFEAVVLQTGVRKGEVREVIEAMLEKLHLALENNAEIHVPPLGRIKPILRETDDGPRVIYKLHLMKTENQKNCEKAQNSP</sequence>
<comment type="caution">
    <text evidence="3">The sequence shown here is derived from an EMBL/GenBank/DDBJ whole genome shotgun (WGS) entry which is preliminary data.</text>
</comment>
<keyword evidence="4" id="KW-1185">Reference proteome</keyword>